<dbReference type="KEGG" id="vg:3890582"/>
<dbReference type="Proteomes" id="UP000202376">
    <property type="component" value="Segment"/>
</dbReference>
<keyword evidence="2" id="KW-1185">Reference proteome</keyword>
<proteinExistence type="predicted"/>
<dbReference type="Pfam" id="PF04501">
    <property type="entry name" value="Baculo_VP39"/>
    <property type="match status" value="1"/>
</dbReference>
<gene>
    <name evidence="1" type="primary">vp39</name>
    <name evidence="1" type="ORF">HynVgp065</name>
</gene>
<reference evidence="1 2" key="1">
    <citation type="journal article" date="2002" name="Virus Genes">
        <title>Identification and characterization of Hyphantria cunea nucleopolyhedrovirus homologous repeated regions.</title>
        <authorList>
            <person name="FelipeAlves C.A."/>
            <person name="Ikeda M."/>
            <person name="Kobayashi M."/>
        </authorList>
    </citation>
    <scope>NUCLEOTIDE SEQUENCE [LARGE SCALE GENOMIC DNA]</scope>
</reference>
<reference evidence="1 2" key="2">
    <citation type="journal article" date="2004" name="Virology">
        <title>Identification and functional analysis of Hyphantria cunea nucleopolyhedrovirus iap genes.</title>
        <authorList>
            <person name="Ikeda M."/>
            <person name="Yanagimoto K."/>
            <person name="Kobayashi M."/>
        </authorList>
    </citation>
    <scope>NUCLEOTIDE SEQUENCE [LARGE SCALE GENOMIC DNA]</scope>
</reference>
<accession>Q2NNW8</accession>
<protein>
    <submittedName>
        <fullName evidence="1">VP39</fullName>
    </submittedName>
</protein>
<dbReference type="GeneID" id="3890582"/>
<organism evidence="1 2">
    <name type="scientific">Hyphantria cunea nuclear polyhedrosis virus</name>
    <name type="common">HcNPV</name>
    <dbReference type="NCBI Taxonomy" id="28288"/>
    <lineage>
        <taxon>Viruses</taxon>
        <taxon>Viruses incertae sedis</taxon>
        <taxon>Naldaviricetes</taxon>
        <taxon>Lefavirales</taxon>
        <taxon>Baculoviridae</taxon>
        <taxon>Alphabaculovirus</taxon>
        <taxon>Alphabaculovirus hycuneae</taxon>
    </lineage>
</organism>
<evidence type="ECO:0000313" key="1">
    <source>
        <dbReference type="EMBL" id="BAE72354.1"/>
    </source>
</evidence>
<reference evidence="1 2" key="3">
    <citation type="journal article" date="2006" name="J. Gen. Virol.">
        <title>Gene organization and complete sequence of the Hyphantria cunea nucleopolyhedrovirus genome.</title>
        <authorList>
            <person name="Ikeda M."/>
            <person name="Shikata M."/>
            <person name="Shirata N."/>
            <person name="Chaeychomsri S."/>
            <person name="Kobayashi M."/>
        </authorList>
    </citation>
    <scope>NUCLEOTIDE SEQUENCE [LARGE SCALE GENOMIC DNA]</scope>
</reference>
<name>Q2NNW8_NPVHC</name>
<dbReference type="GO" id="GO:0005198">
    <property type="term" value="F:structural molecule activity"/>
    <property type="evidence" value="ECO:0007669"/>
    <property type="project" value="InterPro"/>
</dbReference>
<dbReference type="InterPro" id="IPR007589">
    <property type="entry name" value="Baculo_VP39"/>
</dbReference>
<evidence type="ECO:0000313" key="2">
    <source>
        <dbReference type="Proteomes" id="UP000202376"/>
    </source>
</evidence>
<dbReference type="EMBL" id="AP009046">
    <property type="protein sequence ID" value="BAE72354.1"/>
    <property type="molecule type" value="Genomic_DNA"/>
</dbReference>
<dbReference type="OrthoDB" id="9419at10239"/>
<dbReference type="RefSeq" id="YP_473253.1">
    <property type="nucleotide sequence ID" value="NC_007767.1"/>
</dbReference>
<organismHost>
    <name type="scientific">Lepidoptera</name>
    <name type="common">moths &amp; butterflies</name>
    <dbReference type="NCBI Taxonomy" id="7088"/>
</organismHost>
<dbReference type="GO" id="GO:0019028">
    <property type="term" value="C:viral capsid"/>
    <property type="evidence" value="ECO:0007669"/>
    <property type="project" value="InterPro"/>
</dbReference>
<sequence length="344" mass="39158">MALVSPGVSSRRSTNHCIFGSIEPFDTCITYRSPCSSDASVDDGWFICDYHLKLRFKMSKMVLPIYDEDDNQYKRTIARHLVGHKERGVKRILVPTRNNYTTVFNLPGMMLAEQLIFHLIYDNRAEVDRICSSLRTSESFMDNMYNVVESVYNSTRNILLLTDPQAYCTRVANDDVRFFDATVVNNNYQPGSGDTVFNAMPGFLRNLIRRAVAPETLQIDSEDLRLRNCRTCVIDQTGLVATIEGTELYNPVRTSDIIKTRPNRLQIRNVLKFEGDTRALERTLGRYEEYPMYVPLFLGYQLVNLQNDILRANNFIPAALNVPAPAANVPVIQQNLPPQPAEAV</sequence>